<dbReference type="InterPro" id="IPR002588">
    <property type="entry name" value="Alphavirus-like_MT_dom"/>
</dbReference>
<dbReference type="Pfam" id="PF01660">
    <property type="entry name" value="Vmethyltransf"/>
    <property type="match status" value="1"/>
</dbReference>
<feature type="non-terminal residue" evidence="17">
    <location>
        <position position="1"/>
    </location>
</feature>
<dbReference type="Gene3D" id="2.60.120.590">
    <property type="entry name" value="Alpha-ketoglutarate-dependent dioxygenase AlkB-like"/>
    <property type="match status" value="1"/>
</dbReference>
<dbReference type="PROSITE" id="PS51471">
    <property type="entry name" value="FE2OG_OXY"/>
    <property type="match status" value="1"/>
</dbReference>
<dbReference type="InterPro" id="IPR027351">
    <property type="entry name" value="(+)RNA_virus_helicase_core_dom"/>
</dbReference>
<evidence type="ECO:0000259" key="14">
    <source>
        <dbReference type="PROSITE" id="PS51492"/>
    </source>
</evidence>
<keyword evidence="6" id="KW-0378">Hydrolase</keyword>
<keyword evidence="8" id="KW-0067">ATP-binding</keyword>
<dbReference type="InterPro" id="IPR007094">
    <property type="entry name" value="RNA-dir_pol_PSvirus"/>
</dbReference>
<feature type="domain" description="RdRp catalytic" evidence="11">
    <location>
        <begin position="1961"/>
        <end position="2068"/>
    </location>
</feature>
<feature type="domain" description="OTU" evidence="12">
    <location>
        <begin position="1085"/>
        <end position="1198"/>
    </location>
</feature>
<dbReference type="InterPro" id="IPR043502">
    <property type="entry name" value="DNA/RNA_pol_sf"/>
</dbReference>
<keyword evidence="4" id="KW-0548">Nucleotidyltransferase</keyword>
<dbReference type="EMBL" id="JX513892">
    <property type="protein sequence ID" value="AFV34742.1"/>
    <property type="molecule type" value="Genomic_RNA"/>
</dbReference>
<evidence type="ECO:0000256" key="3">
    <source>
        <dbReference type="ARBA" id="ARBA00022679"/>
    </source>
</evidence>
<proteinExistence type="inferred from homology"/>
<dbReference type="Pfam" id="PF05379">
    <property type="entry name" value="Peptidase_C23"/>
    <property type="match status" value="1"/>
</dbReference>
<gene>
    <name evidence="17" type="primary">RdRp</name>
</gene>
<dbReference type="SUPFAM" id="SSF52540">
    <property type="entry name" value="P-loop containing nucleoside triphosphate hydrolases"/>
    <property type="match status" value="1"/>
</dbReference>
<dbReference type="PROSITE" id="PS51657">
    <property type="entry name" value="PSRV_HELICASE"/>
    <property type="match status" value="1"/>
</dbReference>
<dbReference type="GO" id="GO:0008174">
    <property type="term" value="F:mRNA methyltransferase activity"/>
    <property type="evidence" value="ECO:0007669"/>
    <property type="project" value="UniProtKB-UniRule"/>
</dbReference>
<dbReference type="PROSITE" id="PS50802">
    <property type="entry name" value="OTU"/>
    <property type="match status" value="1"/>
</dbReference>
<evidence type="ECO:0000256" key="4">
    <source>
        <dbReference type="ARBA" id="ARBA00022695"/>
    </source>
</evidence>
<dbReference type="PROSITE" id="PS50507">
    <property type="entry name" value="RDRP_SSRNA_POS"/>
    <property type="match status" value="1"/>
</dbReference>
<dbReference type="Gene3D" id="3.40.50.300">
    <property type="entry name" value="P-loop containing nucleotide triphosphate hydrolases"/>
    <property type="match status" value="1"/>
</dbReference>
<keyword evidence="2 17" id="KW-0696">RNA-directed RNA polymerase</keyword>
<dbReference type="GO" id="GO:0006396">
    <property type="term" value="P:RNA processing"/>
    <property type="evidence" value="ECO:0007669"/>
    <property type="project" value="InterPro"/>
</dbReference>
<evidence type="ECO:0000259" key="11">
    <source>
        <dbReference type="PROSITE" id="PS50507"/>
    </source>
</evidence>
<dbReference type="InterPro" id="IPR003323">
    <property type="entry name" value="OTU_dom"/>
</dbReference>
<evidence type="ECO:0000256" key="10">
    <source>
        <dbReference type="ARBA" id="ARBA00047984"/>
    </source>
</evidence>
<comment type="similarity">
    <text evidence="1">Belongs to the potexviruses/carlaviruses RNA replication protein family.</text>
</comment>
<dbReference type="InterPro" id="IPR027417">
    <property type="entry name" value="P-loop_NTPase"/>
</dbReference>
<dbReference type="InterPro" id="IPR037151">
    <property type="entry name" value="AlkB-like_sf"/>
</dbReference>
<evidence type="ECO:0000256" key="5">
    <source>
        <dbReference type="ARBA" id="ARBA00022741"/>
    </source>
</evidence>
<evidence type="ECO:0000313" key="17">
    <source>
        <dbReference type="EMBL" id="AFV34742.1"/>
    </source>
</evidence>
<evidence type="ECO:0000256" key="7">
    <source>
        <dbReference type="ARBA" id="ARBA00022806"/>
    </source>
</evidence>
<dbReference type="MEROPS" id="C23.001"/>
<evidence type="ECO:0000256" key="8">
    <source>
        <dbReference type="ARBA" id="ARBA00022840"/>
    </source>
</evidence>
<dbReference type="GO" id="GO:0039694">
    <property type="term" value="P:viral RNA genome replication"/>
    <property type="evidence" value="ECO:0007669"/>
    <property type="project" value="InterPro"/>
</dbReference>
<evidence type="ECO:0000256" key="1">
    <source>
        <dbReference type="ARBA" id="ARBA00008513"/>
    </source>
</evidence>
<dbReference type="GO" id="GO:0003723">
    <property type="term" value="F:RNA binding"/>
    <property type="evidence" value="ECO:0007669"/>
    <property type="project" value="InterPro"/>
</dbReference>
<keyword evidence="9" id="KW-0693">Viral RNA replication</keyword>
<protein>
    <submittedName>
        <fullName evidence="17">RNA-dependent RNA polymerase</fullName>
    </submittedName>
</protein>
<dbReference type="InterPro" id="IPR001788">
    <property type="entry name" value="RNA-dep_RNA_pol_alsuvir"/>
</dbReference>
<dbReference type="GO" id="GO:0003724">
    <property type="term" value="F:RNA helicase activity"/>
    <property type="evidence" value="ECO:0007669"/>
    <property type="project" value="UniProtKB-EC"/>
</dbReference>
<dbReference type="InterPro" id="IPR005123">
    <property type="entry name" value="Oxoglu/Fe-dep_dioxygenase_dom"/>
</dbReference>
<dbReference type="GO" id="GO:0016817">
    <property type="term" value="F:hydrolase activity, acting on acid anhydrides"/>
    <property type="evidence" value="ECO:0007669"/>
    <property type="project" value="InterPro"/>
</dbReference>
<sequence length="2178" mass="246458">NNRICIAVIFREYNCNAMALSYRPAVEEVLAKFTSDEQSRVSATALKALVDLEESQHNLFSFALPDRSKERLISSGIYLSPYSFRPHSHPVCKTLENHILYNVLPSYVNNSFYFVGIKDFKLQFLKRRNKDLSLVALINRFVTSRDVSRYGSEFVISSSDKSSQVVSRKGIGDSNTLRRLVPRVISTGARNLFLHDEIHYWSISDLINFLDVAKPSMLLATAVIPPEVLVGSPESLNPWAYQYKVSGNQLLFAPDGNWNEMYSQPLSCRYLLKARSVVLPDGSRYSVDIIHSKFSHHLLSFTPMGNLLTSNMRCFSGFDAIGIKDLEPLSRGMHSCFPVHHDVVTKIYLYLRTLKKPDKESAEAKLRQLIDKPTGREIKFIEDFSSLVINCGRSGSLLMPNISKLVISFFCRMMPNALARLSSSFRECSLDSFVYSLEPFNFSVNLVDITPDFFEHLFLFSCLNELIEENVEEVMDNSWFGLGDLQFNRQRAPFFLGSSYWLNSKFSVEHKFSGTINSQIMQVILSLIPFSDDPTFRPSSTEVNLALSEVKAALEATGQSKLFRFLVDDCVMREVRSSYKVGLFKHIKALTHCFSSCGLQWFLLRQRSNLKFLKNRASSFADLDCEVIKVYQFVTSQAILPEALLSLTKVFVRDSDSKGVSIPRLVSRNELNELAHPANSALEEPQSVDCNADRVQASVSSSQQLADTHSLSSVKSSTEAANKAFNLEELRIMIRVLPEDFNWVVKNICFKDRLRGRGASFFSKPGISCYSYNGGSHTSLGWPKFMDQILSSTGGRNYYNSCLAQIYEENSKLALHKDDESCYEIGHKVLTINLIGSATFTISKSRNLVEGNHCSLTIGPNEFFEMPRGMQCNYFHGVSNCTPGRVSLTFRRQKMEDDDLIFINPQVPIELNHEKLDRSMWQMGLHGIKKSISMNGTSFTSDLCSCFSCYNFHKFKDLINNLRLALGAQGLGQCDRVVFATTGPGLSKVLEMPRSKKQSILVLEGALSIETDYGPKVLGSFEVFKGDFHIKKMEEGSIFVITYKAPIRSTGRLRVHNSECSFSGSKEVLLGCQIEACADYDIDDFNTFSVPGDGNCFWHSVGFLLSTDGLALKAGIRSFVESERLVNPDLSTPAISKQLEENVYAENEMIALFCIRHHVRLIVITPEYEVSWKFGEGEWPLCGILCLKSNHFQPCAPLNGCMITAIASALGRREVDVLNYLCRPSTNHIFEELCQGGGLNMMYLAEAFEAFDICAKCDINGEIEVINPRGKISALFDITNEHIRHVEKIGNGPQSIKVDELRKVKRSALDFLSMNGSKITYFPNFERAEKLQGCLLGGLTGVISDEKFSDAKPWLSGISTTDIKPRELTVVLGTFGAGKSFLYKSFMKRSEGKFVTFVSPRRALANSIKNDLEMDDSCRVAKAGRSKKEGWDVVTFEVFLRKVAGLKAGHCVIFDEVQLFPPGYIDLCLLIIRSDAFISLAGDPCQSTYDSQKDRAILGAEQSDILRLLEGKTYRYNIESRRFVNPMFESRLPCHFKKGSMTAAFADYAIFHNMHDFLLARSKGPLDAVLVSSFEEKKIVQSYFGMKQLTLTFGESTGLNFKNGGILISHDSFHTDDRRWLTALSRFSHNLDLVNITGLRVESFLSHFAGKPLYHFLTAKSGENVIRDLLPGEPNFFSGFNVSIGKNEGVREEKLCGDPWLKVMLFLGQDEDCEVEEMESECSNEEWFKTHIPLSNLESTRARWVGKMALKEYREVRCGYDVTQQFFDEHRGGTGEQLSNACERFESIYPRHKGNDSITFLMAVRKRLKFSKPQVEAAKLRRAKPYGKFLLDSFLSKIPLKASHNSIMFHEAVQEFEAKKASKSAATIENHAGRSCRDWLLDVALIFMKSQHCTKFDNRLRVAKAGQTLACFQHAVLVRFAPYMRYIEKKLMQALKPNFYIHSGKGLDELNEWVRNRGFTGVCTESDYEAFDASQDHFILAFELQIMKFLGLPEDLILDYEFIKIHLGSKLGSFSIMRFTGEASTFLFNTMANMLFTFLRYELTGSESIAFAGDDMCANRRLRLKTEHEGFLNMICLKAKVQFVSNPTFCGWCLFKEGIFKKPQLIWERICIAREMGNLENCIDNYAIEVSYAYRLGELSIEMMTEEEVEAHYNCVRFLVRNKHKMRCSISGLFEAID</sequence>
<feature type="domain" description="(+)RNA virus helicase C-terminal" evidence="15">
    <location>
        <begin position="1343"/>
        <end position="1666"/>
    </location>
</feature>
<evidence type="ECO:0000256" key="6">
    <source>
        <dbReference type="ARBA" id="ARBA00022801"/>
    </source>
</evidence>
<reference evidence="17" key="1">
    <citation type="submission" date="2012-08" db="EMBL/GenBank/DDBJ databases">
        <title>Detection of grapevine and tree fruit viruses by next generation sequencing.</title>
        <authorList>
            <person name="Rott M.E."/>
            <person name="Belton M."/>
            <person name="Saeed H."/>
        </authorList>
    </citation>
    <scope>NUCLEOTIDE SEQUENCE</scope>
    <source>
        <strain evidence="17">GRSPAV 1050-02</strain>
    </source>
</reference>
<evidence type="ECO:0000259" key="13">
    <source>
        <dbReference type="PROSITE" id="PS51471"/>
    </source>
</evidence>
<dbReference type="PROSITE" id="PS51492">
    <property type="entry name" value="PEPTIDASE_C23"/>
    <property type="match status" value="1"/>
</dbReference>
<dbReference type="CDD" id="cd22792">
    <property type="entry name" value="OTU_RDRP-like"/>
    <property type="match status" value="1"/>
</dbReference>
<keyword evidence="7" id="KW-0347">Helicase</keyword>
<dbReference type="Pfam" id="PF00978">
    <property type="entry name" value="RdRP_2"/>
    <property type="match status" value="1"/>
</dbReference>
<evidence type="ECO:0000259" key="15">
    <source>
        <dbReference type="PROSITE" id="PS51657"/>
    </source>
</evidence>
<feature type="domain" description="Peptidase C23" evidence="14">
    <location>
        <begin position="1197"/>
        <end position="1287"/>
    </location>
</feature>
<organism evidence="17">
    <name type="scientific">Grapevine rupestris stem pitting-associated virus</name>
    <dbReference type="NCBI Taxonomy" id="196400"/>
    <lineage>
        <taxon>Viruses</taxon>
        <taxon>Riboviria</taxon>
        <taxon>Orthornavirae</taxon>
        <taxon>Kitrinoviricota</taxon>
        <taxon>Alsuviricetes</taxon>
        <taxon>Tymovirales</taxon>
        <taxon>Betaflexiviridae</taxon>
        <taxon>Quinvirinae</taxon>
        <taxon>Foveavirus</taxon>
        <taxon>Foveavirus rupestris</taxon>
    </lineage>
</organism>
<feature type="domain" description="Fe2OG dioxygenase" evidence="13">
    <location>
        <begin position="798"/>
        <end position="894"/>
    </location>
</feature>
<keyword evidence="3" id="KW-0808">Transferase</keyword>
<dbReference type="GO" id="GO:0006351">
    <property type="term" value="P:DNA-templated transcription"/>
    <property type="evidence" value="ECO:0007669"/>
    <property type="project" value="InterPro"/>
</dbReference>
<dbReference type="GO" id="GO:0005524">
    <property type="term" value="F:ATP binding"/>
    <property type="evidence" value="ECO:0007669"/>
    <property type="project" value="UniProtKB-KW"/>
</dbReference>
<keyword evidence="5" id="KW-0547">Nucleotide-binding</keyword>
<name>K4MWA4_9VIRU</name>
<dbReference type="GO" id="GO:0016556">
    <property type="term" value="P:mRNA modification"/>
    <property type="evidence" value="ECO:0007669"/>
    <property type="project" value="InterPro"/>
</dbReference>
<evidence type="ECO:0000259" key="12">
    <source>
        <dbReference type="PROSITE" id="PS50802"/>
    </source>
</evidence>
<dbReference type="Pfam" id="PF01443">
    <property type="entry name" value="Viral_helicase1"/>
    <property type="match status" value="1"/>
</dbReference>
<dbReference type="InterPro" id="IPR008041">
    <property type="entry name" value="Peptidase_C23"/>
</dbReference>
<dbReference type="CDD" id="cd23245">
    <property type="entry name" value="Betaflexiviridae_RdRp"/>
    <property type="match status" value="1"/>
</dbReference>
<dbReference type="SUPFAM" id="SSF51197">
    <property type="entry name" value="Clavaminate synthase-like"/>
    <property type="match status" value="1"/>
</dbReference>
<comment type="catalytic activity">
    <reaction evidence="10">
        <text>ATP + H2O = ADP + phosphate + H(+)</text>
        <dbReference type="Rhea" id="RHEA:13065"/>
        <dbReference type="ChEBI" id="CHEBI:15377"/>
        <dbReference type="ChEBI" id="CHEBI:15378"/>
        <dbReference type="ChEBI" id="CHEBI:30616"/>
        <dbReference type="ChEBI" id="CHEBI:43474"/>
        <dbReference type="ChEBI" id="CHEBI:456216"/>
        <dbReference type="EC" id="3.6.4.13"/>
    </reaction>
</comment>
<evidence type="ECO:0000259" key="16">
    <source>
        <dbReference type="PROSITE" id="PS51743"/>
    </source>
</evidence>
<evidence type="ECO:0000256" key="2">
    <source>
        <dbReference type="ARBA" id="ARBA00022484"/>
    </source>
</evidence>
<feature type="domain" description="Alphavirus-like MT" evidence="16">
    <location>
        <begin position="80"/>
        <end position="271"/>
    </location>
</feature>
<dbReference type="GO" id="GO:0003968">
    <property type="term" value="F:RNA-directed RNA polymerase activity"/>
    <property type="evidence" value="ECO:0007669"/>
    <property type="project" value="UniProtKB-KW"/>
</dbReference>
<evidence type="ECO:0000256" key="9">
    <source>
        <dbReference type="ARBA" id="ARBA00022953"/>
    </source>
</evidence>
<dbReference type="PROSITE" id="PS51743">
    <property type="entry name" value="ALPHAVIRUS_MT"/>
    <property type="match status" value="1"/>
</dbReference>
<accession>K4MWA4</accession>
<dbReference type="SUPFAM" id="SSF56672">
    <property type="entry name" value="DNA/RNA polymerases"/>
    <property type="match status" value="1"/>
</dbReference>